<evidence type="ECO:0000313" key="2">
    <source>
        <dbReference type="EMBL" id="CAA9285832.1"/>
    </source>
</evidence>
<feature type="compositionally biased region" description="Low complexity" evidence="1">
    <location>
        <begin position="207"/>
        <end position="225"/>
    </location>
</feature>
<feature type="region of interest" description="Disordered" evidence="1">
    <location>
        <begin position="148"/>
        <end position="405"/>
    </location>
</feature>
<feature type="compositionally biased region" description="Basic residues" evidence="1">
    <location>
        <begin position="98"/>
        <end position="108"/>
    </location>
</feature>
<feature type="region of interest" description="Disordered" evidence="1">
    <location>
        <begin position="78"/>
        <end position="136"/>
    </location>
</feature>
<evidence type="ECO:0000256" key="1">
    <source>
        <dbReference type="SAM" id="MobiDB-lite"/>
    </source>
</evidence>
<dbReference type="AlphaFoldDB" id="A0A6J4JRT9"/>
<feature type="compositionally biased region" description="Basic residues" evidence="1">
    <location>
        <begin position="312"/>
        <end position="348"/>
    </location>
</feature>
<proteinExistence type="predicted"/>
<feature type="compositionally biased region" description="Low complexity" evidence="1">
    <location>
        <begin position="1"/>
        <end position="20"/>
    </location>
</feature>
<feature type="compositionally biased region" description="Basic residues" evidence="1">
    <location>
        <begin position="226"/>
        <end position="242"/>
    </location>
</feature>
<accession>A0A6J4JRT9</accession>
<feature type="non-terminal residue" evidence="2">
    <location>
        <position position="405"/>
    </location>
</feature>
<feature type="compositionally biased region" description="Low complexity" evidence="1">
    <location>
        <begin position="243"/>
        <end position="258"/>
    </location>
</feature>
<protein>
    <submittedName>
        <fullName evidence="2">Na+/H+ antiporter NhaA type</fullName>
    </submittedName>
</protein>
<organism evidence="2">
    <name type="scientific">uncultured Acetobacteraceae bacterium</name>
    <dbReference type="NCBI Taxonomy" id="169975"/>
    <lineage>
        <taxon>Bacteria</taxon>
        <taxon>Pseudomonadati</taxon>
        <taxon>Pseudomonadota</taxon>
        <taxon>Alphaproteobacteria</taxon>
        <taxon>Acetobacterales</taxon>
        <taxon>Acetobacteraceae</taxon>
        <taxon>environmental samples</taxon>
    </lineage>
</organism>
<sequence length="405" mass="43939">ERPHQALAAPAAVRAAVLPRQRGRGRLDVDGRRGARPPRRELAAGARVLRCAPRPPRPPQRLALDQRRADGGVLPVRRAGDQTRAAGRPALHLAPPRSARHRGSRRHGGAGADLRGVQLERPGHPARLGDPVGHRHRLRARRPVLARAAGAGLAQGVPRRAGHHRRPRRGGDHRRFLRGRPVPPRPRPRRRGAGRAGGAEPVRRRAAGAVPAARRAPLAVRAALGRARHHRGRRARPHRPAPRRAGPAGRRGGLAPAPAGAPPAPLGRVRDRPGVRLRQRRRVLRGRFRRRPAGPPHPRRRARAARRQAGGRVRRRGPRHPRGLGRRAHGRGPAAARRRVAALRHRLHHEPVHRPARLRRRPGAPGQGEDRHPRRLRLGGAARLGGVARGAAGRAGAGRGGAAAL</sequence>
<feature type="non-terminal residue" evidence="2">
    <location>
        <position position="1"/>
    </location>
</feature>
<feature type="region of interest" description="Disordered" evidence="1">
    <location>
        <begin position="1"/>
        <end position="43"/>
    </location>
</feature>
<feature type="compositionally biased region" description="Basic and acidic residues" evidence="1">
    <location>
        <begin position="25"/>
        <end position="42"/>
    </location>
</feature>
<feature type="compositionally biased region" description="Low complexity" evidence="1">
    <location>
        <begin position="378"/>
        <end position="392"/>
    </location>
</feature>
<feature type="compositionally biased region" description="Gly residues" evidence="1">
    <location>
        <begin position="393"/>
        <end position="405"/>
    </location>
</feature>
<name>A0A6J4JRT9_9PROT</name>
<gene>
    <name evidence="2" type="ORF">AVDCRST_MAG08-4199</name>
</gene>
<dbReference type="EMBL" id="CADCTG010000332">
    <property type="protein sequence ID" value="CAA9285832.1"/>
    <property type="molecule type" value="Genomic_DNA"/>
</dbReference>
<reference evidence="2" key="1">
    <citation type="submission" date="2020-02" db="EMBL/GenBank/DDBJ databases">
        <authorList>
            <person name="Meier V. D."/>
        </authorList>
    </citation>
    <scope>NUCLEOTIDE SEQUENCE</scope>
    <source>
        <strain evidence="2">AVDCRST_MAG08</strain>
    </source>
</reference>
<feature type="compositionally biased region" description="Basic residues" evidence="1">
    <location>
        <begin position="275"/>
        <end position="306"/>
    </location>
</feature>